<keyword evidence="2 5" id="KW-0479">Metal-binding</keyword>
<keyword evidence="3" id="KW-0378">Hydrolase</keyword>
<dbReference type="FunFam" id="3.30.540.10:FF:000003">
    <property type="entry name" value="Inositol-1-monophosphatase"/>
    <property type="match status" value="1"/>
</dbReference>
<dbReference type="SUPFAM" id="SSF56655">
    <property type="entry name" value="Carbohydrate phosphatase"/>
    <property type="match status" value="1"/>
</dbReference>
<dbReference type="Pfam" id="PF00459">
    <property type="entry name" value="Inositol_P"/>
    <property type="match status" value="1"/>
</dbReference>
<dbReference type="InterPro" id="IPR000760">
    <property type="entry name" value="Inositol_monophosphatase-like"/>
</dbReference>
<dbReference type="AlphaFoldDB" id="A0A9X3WFK5"/>
<accession>A0A9X3WFK5</accession>
<dbReference type="CDD" id="cd01637">
    <property type="entry name" value="IMPase_like"/>
    <property type="match status" value="1"/>
</dbReference>
<dbReference type="PANTHER" id="PTHR20854">
    <property type="entry name" value="INOSITOL MONOPHOSPHATASE"/>
    <property type="match status" value="1"/>
</dbReference>
<dbReference type="Proteomes" id="UP001145069">
    <property type="component" value="Unassembled WGS sequence"/>
</dbReference>
<feature type="binding site" evidence="5">
    <location>
        <position position="217"/>
    </location>
    <ligand>
        <name>Mg(2+)</name>
        <dbReference type="ChEBI" id="CHEBI:18420"/>
        <label>1</label>
        <note>catalytic</note>
    </ligand>
</feature>
<keyword evidence="4 5" id="KW-0460">Magnesium</keyword>
<dbReference type="PROSITE" id="PS00629">
    <property type="entry name" value="IMP_1"/>
    <property type="match status" value="1"/>
</dbReference>
<evidence type="ECO:0000256" key="2">
    <source>
        <dbReference type="ARBA" id="ARBA00022723"/>
    </source>
</evidence>
<dbReference type="GO" id="GO:0007165">
    <property type="term" value="P:signal transduction"/>
    <property type="evidence" value="ECO:0007669"/>
    <property type="project" value="TreeGrafter"/>
</dbReference>
<comment type="caution">
    <text evidence="6">The sequence shown here is derived from an EMBL/GenBank/DDBJ whole genome shotgun (WGS) entry which is preliminary data.</text>
</comment>
<evidence type="ECO:0000256" key="4">
    <source>
        <dbReference type="ARBA" id="ARBA00022842"/>
    </source>
</evidence>
<comment type="cofactor">
    <cofactor evidence="1 5">
        <name>Mg(2+)</name>
        <dbReference type="ChEBI" id="CHEBI:18420"/>
    </cofactor>
</comment>
<dbReference type="PRINTS" id="PR00377">
    <property type="entry name" value="IMPHPHTASES"/>
</dbReference>
<feature type="binding site" evidence="5">
    <location>
        <position position="92"/>
    </location>
    <ligand>
        <name>Mg(2+)</name>
        <dbReference type="ChEBI" id="CHEBI:18420"/>
        <label>1</label>
        <note>catalytic</note>
    </ligand>
</feature>
<evidence type="ECO:0000313" key="7">
    <source>
        <dbReference type="Proteomes" id="UP001145069"/>
    </source>
</evidence>
<dbReference type="Gene3D" id="3.30.540.10">
    <property type="entry name" value="Fructose-1,6-Bisphosphatase, subunit A, domain 1"/>
    <property type="match status" value="1"/>
</dbReference>
<dbReference type="EMBL" id="JAMQKC010000003">
    <property type="protein sequence ID" value="MDC3416524.1"/>
    <property type="molecule type" value="Genomic_DNA"/>
</dbReference>
<proteinExistence type="predicted"/>
<feature type="binding site" evidence="5">
    <location>
        <position position="71"/>
    </location>
    <ligand>
        <name>Mg(2+)</name>
        <dbReference type="ChEBI" id="CHEBI:18420"/>
        <label>1</label>
        <note>catalytic</note>
    </ligand>
</feature>
<dbReference type="GO" id="GO:0008934">
    <property type="term" value="F:inositol monophosphate 1-phosphatase activity"/>
    <property type="evidence" value="ECO:0007669"/>
    <property type="project" value="TreeGrafter"/>
</dbReference>
<evidence type="ECO:0000256" key="1">
    <source>
        <dbReference type="ARBA" id="ARBA00001946"/>
    </source>
</evidence>
<dbReference type="PANTHER" id="PTHR20854:SF4">
    <property type="entry name" value="INOSITOL-1-MONOPHOSPHATASE-RELATED"/>
    <property type="match status" value="1"/>
</dbReference>
<dbReference type="InterPro" id="IPR020583">
    <property type="entry name" value="Inositol_monoP_metal-BS"/>
</dbReference>
<evidence type="ECO:0000256" key="3">
    <source>
        <dbReference type="ARBA" id="ARBA00022801"/>
    </source>
</evidence>
<reference evidence="6" key="1">
    <citation type="submission" date="2022-06" db="EMBL/GenBank/DDBJ databases">
        <title>Aquibacillus sp. a new bacterium isolated from soil saline samples.</title>
        <authorList>
            <person name="Galisteo C."/>
            <person name="De La Haba R."/>
            <person name="Sanchez-Porro C."/>
            <person name="Ventosa A."/>
        </authorList>
    </citation>
    <scope>NUCLEOTIDE SEQUENCE</scope>
    <source>
        <strain evidence="6">3ASR75-54</strain>
    </source>
</reference>
<dbReference type="GO" id="GO:0046872">
    <property type="term" value="F:metal ion binding"/>
    <property type="evidence" value="ECO:0007669"/>
    <property type="project" value="UniProtKB-KW"/>
</dbReference>
<dbReference type="Gene3D" id="3.40.190.80">
    <property type="match status" value="1"/>
</dbReference>
<sequence length="268" mass="30489">MKDQLRQDIYNHAKNWILEAGKHLRDVIDEPLYIDTKSNPNDLVTQMDRETEQFFTKHIKETYPDHRILSEEGFGDDVTSLEGFVWIIDPIDGTMNFVHQKKHFAISIGIYHEGIGQIGLIYNVMEDILYSSIKGQGAYKNNKRLPKLDTNLTLEESILVLNSFWACENSRINETKIQQLIKKVRGTRSYGSAALEFAYVAEGIADGYLSMQLAPWDYAAGVLIMDEVGGITTKADGAPIDILHDSTIFSCNRELHDEITVNYVELKQ</sequence>
<keyword evidence="7" id="KW-1185">Reference proteome</keyword>
<evidence type="ECO:0000313" key="6">
    <source>
        <dbReference type="EMBL" id="MDC3416524.1"/>
    </source>
</evidence>
<name>A0A9X3WFK5_9BACI</name>
<evidence type="ECO:0000256" key="5">
    <source>
        <dbReference type="PIRSR" id="PIRSR600760-2"/>
    </source>
</evidence>
<organism evidence="6 7">
    <name type="scientific">Aquibacillus salsiterrae</name>
    <dbReference type="NCBI Taxonomy" id="2950439"/>
    <lineage>
        <taxon>Bacteria</taxon>
        <taxon>Bacillati</taxon>
        <taxon>Bacillota</taxon>
        <taxon>Bacilli</taxon>
        <taxon>Bacillales</taxon>
        <taxon>Bacillaceae</taxon>
        <taxon>Aquibacillus</taxon>
    </lineage>
</organism>
<dbReference type="GO" id="GO:0006020">
    <property type="term" value="P:inositol metabolic process"/>
    <property type="evidence" value="ECO:0007669"/>
    <property type="project" value="TreeGrafter"/>
</dbReference>
<protein>
    <submittedName>
        <fullName evidence="6">Inositol monophosphatase family protein</fullName>
    </submittedName>
</protein>
<gene>
    <name evidence="6" type="ORF">NC799_06295</name>
</gene>
<feature type="binding site" evidence="5">
    <location>
        <position position="89"/>
    </location>
    <ligand>
        <name>Mg(2+)</name>
        <dbReference type="ChEBI" id="CHEBI:18420"/>
        <label>1</label>
        <note>catalytic</note>
    </ligand>
</feature>
<dbReference type="RefSeq" id="WP_272445527.1">
    <property type="nucleotide sequence ID" value="NZ_JAMQKC010000003.1"/>
</dbReference>
<feature type="binding site" evidence="5">
    <location>
        <position position="91"/>
    </location>
    <ligand>
        <name>Mg(2+)</name>
        <dbReference type="ChEBI" id="CHEBI:18420"/>
        <label>1</label>
        <note>catalytic</note>
    </ligand>
</feature>